<name>A0A316TYT6_9BASI</name>
<evidence type="ECO:0000313" key="2">
    <source>
        <dbReference type="Proteomes" id="UP000245942"/>
    </source>
</evidence>
<accession>A0A316TYT6</accession>
<dbReference type="Proteomes" id="UP000245942">
    <property type="component" value="Unassembled WGS sequence"/>
</dbReference>
<evidence type="ECO:0000313" key="1">
    <source>
        <dbReference type="EMBL" id="PWN18307.1"/>
    </source>
</evidence>
<keyword evidence="2" id="KW-1185">Reference proteome</keyword>
<gene>
    <name evidence="1" type="ORF">BCV69DRAFT_82020</name>
</gene>
<reference evidence="1 2" key="1">
    <citation type="journal article" date="2018" name="Mol. Biol. Evol.">
        <title>Broad Genomic Sampling Reveals a Smut Pathogenic Ancestry of the Fungal Clade Ustilaginomycotina.</title>
        <authorList>
            <person name="Kijpornyongpan T."/>
            <person name="Mondo S.J."/>
            <person name="Barry K."/>
            <person name="Sandor L."/>
            <person name="Lee J."/>
            <person name="Lipzen A."/>
            <person name="Pangilinan J."/>
            <person name="LaButti K."/>
            <person name="Hainaut M."/>
            <person name="Henrissat B."/>
            <person name="Grigoriev I.V."/>
            <person name="Spatafora J.W."/>
            <person name="Aime M.C."/>
        </authorList>
    </citation>
    <scope>NUCLEOTIDE SEQUENCE [LARGE SCALE GENOMIC DNA]</scope>
    <source>
        <strain evidence="1 2">MCA 4718</strain>
    </source>
</reference>
<proteinExistence type="predicted"/>
<dbReference type="EMBL" id="KZ819337">
    <property type="protein sequence ID" value="PWN18307.1"/>
    <property type="molecule type" value="Genomic_DNA"/>
</dbReference>
<sequence length="170" mass="17935">MEAMLMSVSYDDKRADYASRGSSTRLSWSRLAEAGEYASRHKRPATSPLASSPLASSSEAFPEAAAAAAAGTLISHLQCPSTATPGGSACPENKTQNTHCTRIRHLPLRSLPGSYRSSALLLSIRPPPPTSFSLTLPPVRRPLPHTSLSGSLYNSCARIATLSPAISYPG</sequence>
<dbReference type="RefSeq" id="XP_025345467.1">
    <property type="nucleotide sequence ID" value="XM_025495559.1"/>
</dbReference>
<dbReference type="GeneID" id="37017293"/>
<dbReference type="AlphaFoldDB" id="A0A316TYT6"/>
<organism evidence="1 2">
    <name type="scientific">Pseudomicrostroma glucosiphilum</name>
    <dbReference type="NCBI Taxonomy" id="1684307"/>
    <lineage>
        <taxon>Eukaryota</taxon>
        <taxon>Fungi</taxon>
        <taxon>Dikarya</taxon>
        <taxon>Basidiomycota</taxon>
        <taxon>Ustilaginomycotina</taxon>
        <taxon>Exobasidiomycetes</taxon>
        <taxon>Microstromatales</taxon>
        <taxon>Microstromatales incertae sedis</taxon>
        <taxon>Pseudomicrostroma</taxon>
    </lineage>
</organism>
<protein>
    <submittedName>
        <fullName evidence="1">Uncharacterized protein</fullName>
    </submittedName>
</protein>